<comment type="caution">
    <text evidence="2">The sequence shown here is derived from an EMBL/GenBank/DDBJ whole genome shotgun (WGS) entry which is preliminary data.</text>
</comment>
<evidence type="ECO:0000256" key="1">
    <source>
        <dbReference type="SAM" id="MobiDB-lite"/>
    </source>
</evidence>
<accession>A0ABT2G916</accession>
<dbReference type="RefSeq" id="WP_259415376.1">
    <property type="nucleotide sequence ID" value="NZ_JANWGH010000003.1"/>
</dbReference>
<organism evidence="2 3">
    <name type="scientific">Algoriphagus limi</name>
    <dbReference type="NCBI Taxonomy" id="2975273"/>
    <lineage>
        <taxon>Bacteria</taxon>
        <taxon>Pseudomonadati</taxon>
        <taxon>Bacteroidota</taxon>
        <taxon>Cytophagia</taxon>
        <taxon>Cytophagales</taxon>
        <taxon>Cyclobacteriaceae</taxon>
        <taxon>Algoriphagus</taxon>
    </lineage>
</organism>
<keyword evidence="3" id="KW-1185">Reference proteome</keyword>
<evidence type="ECO:0000313" key="3">
    <source>
        <dbReference type="Proteomes" id="UP001206788"/>
    </source>
</evidence>
<reference evidence="2 3" key="1">
    <citation type="submission" date="2022-08" db="EMBL/GenBank/DDBJ databases">
        <title>Algoriphagus sp. CAU 1643 isolated from mud.</title>
        <authorList>
            <person name="Kim W."/>
        </authorList>
    </citation>
    <scope>NUCLEOTIDE SEQUENCE [LARGE SCALE GENOMIC DNA]</scope>
    <source>
        <strain evidence="2 3">CAU 1643</strain>
    </source>
</reference>
<dbReference type="Proteomes" id="UP001206788">
    <property type="component" value="Unassembled WGS sequence"/>
</dbReference>
<protein>
    <submittedName>
        <fullName evidence="2">Uncharacterized protein</fullName>
    </submittedName>
</protein>
<sequence>MNQLAKSIESTKEKKSNSNQRSTEEKIETNKAIEELNETEKKIKTETESPKVKYKDGVTIDRLALYLYFTNDKVYNHNFDEVARDYGYKNGEKLKKTFSVFTNAIRRFGKCIELESNTKKLNRIEEYNWAIERLPEDKKQKATDEMKILESRLTMEE</sequence>
<dbReference type="EMBL" id="JANWGH010000003">
    <property type="protein sequence ID" value="MCS5491765.1"/>
    <property type="molecule type" value="Genomic_DNA"/>
</dbReference>
<name>A0ABT2G916_9BACT</name>
<gene>
    <name evidence="2" type="ORF">NY014_15095</name>
</gene>
<feature type="region of interest" description="Disordered" evidence="1">
    <location>
        <begin position="1"/>
        <end position="48"/>
    </location>
</feature>
<evidence type="ECO:0000313" key="2">
    <source>
        <dbReference type="EMBL" id="MCS5491765.1"/>
    </source>
</evidence>
<feature type="compositionally biased region" description="Basic and acidic residues" evidence="1">
    <location>
        <begin position="9"/>
        <end position="48"/>
    </location>
</feature>
<proteinExistence type="predicted"/>